<organism evidence="2 3">
    <name type="scientific">Pristionchus entomophagus</name>
    <dbReference type="NCBI Taxonomy" id="358040"/>
    <lineage>
        <taxon>Eukaryota</taxon>
        <taxon>Metazoa</taxon>
        <taxon>Ecdysozoa</taxon>
        <taxon>Nematoda</taxon>
        <taxon>Chromadorea</taxon>
        <taxon>Rhabditida</taxon>
        <taxon>Rhabditina</taxon>
        <taxon>Diplogasteromorpha</taxon>
        <taxon>Diplogasteroidea</taxon>
        <taxon>Neodiplogasteridae</taxon>
        <taxon>Pristionchus</taxon>
    </lineage>
</organism>
<dbReference type="AlphaFoldDB" id="A0AAV5T686"/>
<evidence type="ECO:0000313" key="2">
    <source>
        <dbReference type="EMBL" id="GMS90625.1"/>
    </source>
</evidence>
<accession>A0AAV5T686</accession>
<dbReference type="EMBL" id="BTSX01000003">
    <property type="protein sequence ID" value="GMS90625.1"/>
    <property type="molecule type" value="Genomic_DNA"/>
</dbReference>
<gene>
    <name evidence="2" type="ORF">PENTCL1PPCAC_12800</name>
</gene>
<evidence type="ECO:0000256" key="1">
    <source>
        <dbReference type="SAM" id="MobiDB-lite"/>
    </source>
</evidence>
<evidence type="ECO:0000313" key="3">
    <source>
        <dbReference type="Proteomes" id="UP001432027"/>
    </source>
</evidence>
<keyword evidence="3" id="KW-1185">Reference proteome</keyword>
<sequence>MKGATVIRQGGVASSNSIGDLQQLKGRDSTTSLHCDGGESNERIHPEWVSEHIETQHGSTFSLHFLLFLLPSDHPTRTHLSSFRRNDEMESVLEHNELGRFNVHVEISPLHRPCVESGTDPVIGIVV</sequence>
<proteinExistence type="predicted"/>
<dbReference type="Proteomes" id="UP001432027">
    <property type="component" value="Unassembled WGS sequence"/>
</dbReference>
<reference evidence="2" key="1">
    <citation type="submission" date="2023-10" db="EMBL/GenBank/DDBJ databases">
        <title>Genome assembly of Pristionchus species.</title>
        <authorList>
            <person name="Yoshida K."/>
            <person name="Sommer R.J."/>
        </authorList>
    </citation>
    <scope>NUCLEOTIDE SEQUENCE</scope>
    <source>
        <strain evidence="2">RS0144</strain>
    </source>
</reference>
<feature type="region of interest" description="Disordered" evidence="1">
    <location>
        <begin position="17"/>
        <end position="41"/>
    </location>
</feature>
<comment type="caution">
    <text evidence="2">The sequence shown here is derived from an EMBL/GenBank/DDBJ whole genome shotgun (WGS) entry which is preliminary data.</text>
</comment>
<name>A0AAV5T686_9BILA</name>
<protein>
    <submittedName>
        <fullName evidence="2">Uncharacterized protein</fullName>
    </submittedName>
</protein>